<dbReference type="InterPro" id="IPR012901">
    <property type="entry name" value="CARME"/>
</dbReference>
<evidence type="ECO:0000256" key="2">
    <source>
        <dbReference type="ARBA" id="ARBA00012003"/>
    </source>
</evidence>
<reference evidence="6 7" key="1">
    <citation type="submission" date="2023-09" db="EMBL/GenBank/DDBJ databases">
        <title>Pangenome analysis of Batrachochytrium dendrobatidis and related Chytrids.</title>
        <authorList>
            <person name="Yacoub M.N."/>
            <person name="Stajich J.E."/>
            <person name="James T.Y."/>
        </authorList>
    </citation>
    <scope>NUCLEOTIDE SEQUENCE [LARGE SCALE GENOMIC DNA]</scope>
    <source>
        <strain evidence="6 7">JEL0888</strain>
    </source>
</reference>
<dbReference type="EMBL" id="JADGIZ020000019">
    <property type="protein sequence ID" value="KAL2915947.1"/>
    <property type="molecule type" value="Genomic_DNA"/>
</dbReference>
<organism evidence="6 7">
    <name type="scientific">Polyrhizophydium stewartii</name>
    <dbReference type="NCBI Taxonomy" id="2732419"/>
    <lineage>
        <taxon>Eukaryota</taxon>
        <taxon>Fungi</taxon>
        <taxon>Fungi incertae sedis</taxon>
        <taxon>Chytridiomycota</taxon>
        <taxon>Chytridiomycota incertae sedis</taxon>
        <taxon>Chytridiomycetes</taxon>
        <taxon>Rhizophydiales</taxon>
        <taxon>Rhizophydiales incertae sedis</taxon>
        <taxon>Polyrhizophydium</taxon>
    </lineage>
</organism>
<evidence type="ECO:0000256" key="5">
    <source>
        <dbReference type="ARBA" id="ARBA00022691"/>
    </source>
</evidence>
<dbReference type="SUPFAM" id="SSF53335">
    <property type="entry name" value="S-adenosyl-L-methionine-dependent methyltransferases"/>
    <property type="match status" value="1"/>
</dbReference>
<name>A0ABR4N8V6_9FUNG</name>
<dbReference type="Gene3D" id="3.40.50.150">
    <property type="entry name" value="Vaccinia Virus protein VP39"/>
    <property type="match status" value="1"/>
</dbReference>
<keyword evidence="3" id="KW-0489">Methyltransferase</keyword>
<comment type="similarity">
    <text evidence="1">Belongs to the carnosine N-methyltransferase family.</text>
</comment>
<dbReference type="Proteomes" id="UP001527925">
    <property type="component" value="Unassembled WGS sequence"/>
</dbReference>
<evidence type="ECO:0000256" key="1">
    <source>
        <dbReference type="ARBA" id="ARBA00010086"/>
    </source>
</evidence>
<protein>
    <recommendedName>
        <fullName evidence="2">carnosine N-methyltransferase</fullName>
        <ecNumber evidence="2">2.1.1.22</ecNumber>
    </recommendedName>
</protein>
<dbReference type="PANTHER" id="PTHR12303:SF6">
    <property type="entry name" value="CARNOSINE N-METHYLTRANSFERASE"/>
    <property type="match status" value="1"/>
</dbReference>
<evidence type="ECO:0000313" key="6">
    <source>
        <dbReference type="EMBL" id="KAL2915947.1"/>
    </source>
</evidence>
<dbReference type="Pfam" id="PF07942">
    <property type="entry name" value="CARME"/>
    <property type="match status" value="1"/>
</dbReference>
<keyword evidence="7" id="KW-1185">Reference proteome</keyword>
<comment type="caution">
    <text evidence="6">The sequence shown here is derived from an EMBL/GenBank/DDBJ whole genome shotgun (WGS) entry which is preliminary data.</text>
</comment>
<dbReference type="EC" id="2.1.1.22" evidence="2"/>
<keyword evidence="5" id="KW-0949">S-adenosyl-L-methionine</keyword>
<evidence type="ECO:0000256" key="4">
    <source>
        <dbReference type="ARBA" id="ARBA00022679"/>
    </source>
</evidence>
<gene>
    <name evidence="6" type="ORF">HK105_204370</name>
</gene>
<proteinExistence type="inferred from homology"/>
<dbReference type="PANTHER" id="PTHR12303">
    <property type="entry name" value="CARNOSINE N-METHYLTRANSFERASE"/>
    <property type="match status" value="1"/>
</dbReference>
<sequence length="262" mass="29309">MDKVRSTLRQFVRDWSVSGEGERKAAYGPILDAINQAFPGVPIHERGAIKVLVPGAGLGRLAFEIVRRGYSCQGNEFSMFMLLASNFILNTPESVDQFTIFPWIHLHSNVLTQEQQLRAETIPDVLIRDCIPPTAEFSMVAGDFINIYGGAAEEGSWDAIVTCFFIDTAKNVCKYLDVIRHALRPGGLWINLGPLLYHFEGDEDAVEFTLDEVMALVAEHGFEVRERRMVQTTYTAPQTTMLESVYNCAFWVAHVPPGGNHE</sequence>
<dbReference type="InterPro" id="IPR029063">
    <property type="entry name" value="SAM-dependent_MTases_sf"/>
</dbReference>
<evidence type="ECO:0000313" key="7">
    <source>
        <dbReference type="Proteomes" id="UP001527925"/>
    </source>
</evidence>
<accession>A0ABR4N8V6</accession>
<evidence type="ECO:0000256" key="3">
    <source>
        <dbReference type="ARBA" id="ARBA00022603"/>
    </source>
</evidence>
<keyword evidence="4" id="KW-0808">Transferase</keyword>
<dbReference type="SMART" id="SM01296">
    <property type="entry name" value="N2227"/>
    <property type="match status" value="1"/>
</dbReference>